<organism evidence="1 2">
    <name type="scientific">Candidatus Gottesmanbacteria bacterium GW2011_GWA2_47_9</name>
    <dbReference type="NCBI Taxonomy" id="1618445"/>
    <lineage>
        <taxon>Bacteria</taxon>
        <taxon>Candidatus Gottesmaniibacteriota</taxon>
    </lineage>
</organism>
<evidence type="ECO:0000313" key="2">
    <source>
        <dbReference type="Proteomes" id="UP000034739"/>
    </source>
</evidence>
<comment type="caution">
    <text evidence="1">The sequence shown here is derived from an EMBL/GenBank/DDBJ whole genome shotgun (WGS) entry which is preliminary data.</text>
</comment>
<dbReference type="EMBL" id="LCOY01000056">
    <property type="protein sequence ID" value="KKU86457.1"/>
    <property type="molecule type" value="Genomic_DNA"/>
</dbReference>
<dbReference type="Gene3D" id="1.20.58.1000">
    <property type="entry name" value="Metal-sensitive repressor, helix protomer"/>
    <property type="match status" value="1"/>
</dbReference>
<gene>
    <name evidence="1" type="ORF">UY16_C0056G0002</name>
</gene>
<dbReference type="InterPro" id="IPR038390">
    <property type="entry name" value="Metal_Tscrpt_repr_sf"/>
</dbReference>
<name>A0A0G1TX82_9BACT</name>
<dbReference type="GO" id="GO:0046872">
    <property type="term" value="F:metal ion binding"/>
    <property type="evidence" value="ECO:0007669"/>
    <property type="project" value="InterPro"/>
</dbReference>
<dbReference type="Pfam" id="PF02583">
    <property type="entry name" value="Trns_repr_metal"/>
    <property type="match status" value="1"/>
</dbReference>
<evidence type="ECO:0000313" key="1">
    <source>
        <dbReference type="EMBL" id="KKU86457.1"/>
    </source>
</evidence>
<dbReference type="PANTHER" id="PTHR33677">
    <property type="entry name" value="TRANSCRIPTIONAL REPRESSOR FRMR-RELATED"/>
    <property type="match status" value="1"/>
</dbReference>
<dbReference type="InterPro" id="IPR003735">
    <property type="entry name" value="Metal_Tscrpt_repr"/>
</dbReference>
<dbReference type="Proteomes" id="UP000034739">
    <property type="component" value="Unassembled WGS sequence"/>
</dbReference>
<dbReference type="AlphaFoldDB" id="A0A0G1TX82"/>
<dbReference type="GO" id="GO:0045892">
    <property type="term" value="P:negative regulation of DNA-templated transcription"/>
    <property type="evidence" value="ECO:0007669"/>
    <property type="project" value="UniProtKB-ARBA"/>
</dbReference>
<accession>A0A0G1TX82</accession>
<reference evidence="1 2" key="1">
    <citation type="journal article" date="2015" name="Nature">
        <title>rRNA introns, odd ribosomes, and small enigmatic genomes across a large radiation of phyla.</title>
        <authorList>
            <person name="Brown C.T."/>
            <person name="Hug L.A."/>
            <person name="Thomas B.C."/>
            <person name="Sharon I."/>
            <person name="Castelle C.J."/>
            <person name="Singh A."/>
            <person name="Wilkins M.J."/>
            <person name="Williams K.H."/>
            <person name="Banfield J.F."/>
        </authorList>
    </citation>
    <scope>NUCLEOTIDE SEQUENCE [LARGE SCALE GENOMIC DNA]</scope>
</reference>
<proteinExistence type="predicted"/>
<dbReference type="GO" id="GO:0003677">
    <property type="term" value="F:DNA binding"/>
    <property type="evidence" value="ECO:0007669"/>
    <property type="project" value="InterPro"/>
</dbReference>
<sequence length="92" mass="10525">MPKGIPRDQSIQHTILHRMKIARGHLDRVVNMVESGHYCIDVIHQSLAVQSALKSIDQLVLKNHMETCVADAIKQGRKNEVIEEVMKVMEKR</sequence>
<protein>
    <submittedName>
        <fullName evidence="1">Copper-sensing transcriptional repressor CsoR (Copper-sensitive operonrepressor)</fullName>
    </submittedName>
</protein>